<keyword evidence="3 10" id="KW-0813">Transport</keyword>
<evidence type="ECO:0000256" key="1">
    <source>
        <dbReference type="ARBA" id="ARBA00004571"/>
    </source>
</evidence>
<organism evidence="15 16">
    <name type="scientific">Polynucleobacter campilacus</name>
    <dbReference type="NCBI Taxonomy" id="1743163"/>
    <lineage>
        <taxon>Bacteria</taxon>
        <taxon>Pseudomonadati</taxon>
        <taxon>Pseudomonadota</taxon>
        <taxon>Betaproteobacteria</taxon>
        <taxon>Burkholderiales</taxon>
        <taxon>Burkholderiaceae</taxon>
        <taxon>Polynucleobacter</taxon>
    </lineage>
</organism>
<evidence type="ECO:0008006" key="17">
    <source>
        <dbReference type="Google" id="ProtNLM"/>
    </source>
</evidence>
<dbReference type="Pfam" id="PF00593">
    <property type="entry name" value="TonB_dep_Rec_b-barrel"/>
    <property type="match status" value="1"/>
</dbReference>
<name>A0A254PWV1_9BURK</name>
<sequence>MLFKQKKISASVNVLLGAILISTGTQGQIAPPPDYNQKLSDVVVSATRSGTPLDEIPLNTTILTKEVLEIAPDQTIDQVLKNVPGVILNDTPYYQKDPTGQSINVRGLGNARTLVLIDGLPANDAFYGTVQWNLVPMSAIDSVEFIRGGVSSLWGNYGMGGVINIKTKTPSNSQQEVSGSIGSFGTGNVAASKDLIASDALQLRFSADYFATDGYQGIATISPAASNSIKNGQGPASSHNSNTRLQGYFKASPNTNGFFRAGYSTMSDLSSGYAFATNIRQSTDLAGGTTTRLDNQSKVDLNLFYQNTGFNKQNGSTTTSRTNNIPANTPYINANYEDPYSSIGVSAQYTKELQGIVDQYVVGMDARNIAGSNLTNNLNNNGTVAAVNYAQGQQIFYGLMGQLKSKAESFPLETTLAARIDQWNSQTPTNYNTGANGANPAYQNVPNQSKTQLSPTLGFLYKATSNWDLRSAAYQAFHAPGLNNTLRSYGSSSGFSFANPNLTPETMTGYEVGTDYRWKGGFAQLTGFNNYIQSAVATYSLNKNSSTDQALAKQLCGASTTWTGQSSYGICNSSNLSYYTNNQNLLSQGIEFQFHHDISAKWATDLNYAFTSTKLTMSTTSDPIGKQLGGVPQNIFGSGLTYYPVPQASFTATIRYVGSSWMNTSNTLPVPAYAVVGLRANYEITKNATLYASAVNLFNRQYITFGTGSSNTSYVLGSPQSVTVGARIIF</sequence>
<dbReference type="OrthoDB" id="183532at2"/>
<evidence type="ECO:0000259" key="14">
    <source>
        <dbReference type="Pfam" id="PF07715"/>
    </source>
</evidence>
<dbReference type="GO" id="GO:0009279">
    <property type="term" value="C:cell outer membrane"/>
    <property type="evidence" value="ECO:0007669"/>
    <property type="project" value="UniProtKB-SubCell"/>
</dbReference>
<dbReference type="Pfam" id="PF07715">
    <property type="entry name" value="Plug"/>
    <property type="match status" value="1"/>
</dbReference>
<comment type="similarity">
    <text evidence="2 10 11">Belongs to the TonB-dependent receptor family.</text>
</comment>
<evidence type="ECO:0000259" key="13">
    <source>
        <dbReference type="Pfam" id="PF00593"/>
    </source>
</evidence>
<keyword evidence="12" id="KW-0732">Signal</keyword>
<evidence type="ECO:0000256" key="10">
    <source>
        <dbReference type="PROSITE-ProRule" id="PRU01360"/>
    </source>
</evidence>
<evidence type="ECO:0000256" key="4">
    <source>
        <dbReference type="ARBA" id="ARBA00022452"/>
    </source>
</evidence>
<dbReference type="Gene3D" id="2.40.170.20">
    <property type="entry name" value="TonB-dependent receptor, beta-barrel domain"/>
    <property type="match status" value="1"/>
</dbReference>
<feature type="signal peptide" evidence="12">
    <location>
        <begin position="1"/>
        <end position="27"/>
    </location>
</feature>
<feature type="domain" description="TonB-dependent receptor plug" evidence="14">
    <location>
        <begin position="53"/>
        <end position="162"/>
    </location>
</feature>
<keyword evidence="7 10" id="KW-0472">Membrane</keyword>
<evidence type="ECO:0000256" key="3">
    <source>
        <dbReference type="ARBA" id="ARBA00022448"/>
    </source>
</evidence>
<dbReference type="PANTHER" id="PTHR30069:SF37">
    <property type="entry name" value="FERRIC VIBRIOBACTIN RECEPTOR VIUA"/>
    <property type="match status" value="1"/>
</dbReference>
<keyword evidence="8" id="KW-0675">Receptor</keyword>
<evidence type="ECO:0000256" key="8">
    <source>
        <dbReference type="ARBA" id="ARBA00023170"/>
    </source>
</evidence>
<feature type="chain" id="PRO_5012128994" description="TonB-dependent receptor" evidence="12">
    <location>
        <begin position="28"/>
        <end position="730"/>
    </location>
</feature>
<gene>
    <name evidence="15" type="ORF">CBI31_02035</name>
</gene>
<dbReference type="GO" id="GO:0015344">
    <property type="term" value="F:siderophore uptake transmembrane transporter activity"/>
    <property type="evidence" value="ECO:0007669"/>
    <property type="project" value="TreeGrafter"/>
</dbReference>
<evidence type="ECO:0000313" key="15">
    <source>
        <dbReference type="EMBL" id="OWS71040.1"/>
    </source>
</evidence>
<keyword evidence="4 10" id="KW-1134">Transmembrane beta strand</keyword>
<dbReference type="SUPFAM" id="SSF56935">
    <property type="entry name" value="Porins"/>
    <property type="match status" value="1"/>
</dbReference>
<dbReference type="InterPro" id="IPR039426">
    <property type="entry name" value="TonB-dep_rcpt-like"/>
</dbReference>
<dbReference type="InterPro" id="IPR012910">
    <property type="entry name" value="Plug_dom"/>
</dbReference>
<dbReference type="Gene3D" id="2.170.130.10">
    <property type="entry name" value="TonB-dependent receptor, plug domain"/>
    <property type="match status" value="1"/>
</dbReference>
<keyword evidence="5 10" id="KW-0812">Transmembrane</keyword>
<evidence type="ECO:0000256" key="6">
    <source>
        <dbReference type="ARBA" id="ARBA00023077"/>
    </source>
</evidence>
<dbReference type="RefSeq" id="WP_088524745.1">
    <property type="nucleotide sequence ID" value="NZ_NGUP01000001.1"/>
</dbReference>
<reference evidence="15 16" key="1">
    <citation type="submission" date="2017-05" db="EMBL/GenBank/DDBJ databases">
        <title>Genome of Polynucleobacter sp. MWH-Feld-100.</title>
        <authorList>
            <person name="Hahn M.W."/>
        </authorList>
    </citation>
    <scope>NUCLEOTIDE SEQUENCE [LARGE SCALE GENOMIC DNA]</scope>
    <source>
        <strain evidence="15 16">MWH-Feld-100</strain>
    </source>
</reference>
<dbReference type="InterPro" id="IPR036942">
    <property type="entry name" value="Beta-barrel_TonB_sf"/>
</dbReference>
<evidence type="ECO:0000256" key="12">
    <source>
        <dbReference type="SAM" id="SignalP"/>
    </source>
</evidence>
<proteinExistence type="inferred from homology"/>
<accession>A0A254PWV1</accession>
<keyword evidence="6 11" id="KW-0798">TonB box</keyword>
<dbReference type="InterPro" id="IPR000531">
    <property type="entry name" value="Beta-barrel_TonB"/>
</dbReference>
<protein>
    <recommendedName>
        <fullName evidence="17">TonB-dependent receptor</fullName>
    </recommendedName>
</protein>
<dbReference type="EMBL" id="NGUP01000001">
    <property type="protein sequence ID" value="OWS71040.1"/>
    <property type="molecule type" value="Genomic_DNA"/>
</dbReference>
<keyword evidence="16" id="KW-1185">Reference proteome</keyword>
<evidence type="ECO:0000256" key="11">
    <source>
        <dbReference type="RuleBase" id="RU003357"/>
    </source>
</evidence>
<dbReference type="GO" id="GO:0044718">
    <property type="term" value="P:siderophore transmembrane transport"/>
    <property type="evidence" value="ECO:0007669"/>
    <property type="project" value="TreeGrafter"/>
</dbReference>
<dbReference type="CDD" id="cd01347">
    <property type="entry name" value="ligand_gated_channel"/>
    <property type="match status" value="1"/>
</dbReference>
<keyword evidence="9 10" id="KW-0998">Cell outer membrane</keyword>
<dbReference type="PROSITE" id="PS52016">
    <property type="entry name" value="TONB_DEPENDENT_REC_3"/>
    <property type="match status" value="1"/>
</dbReference>
<evidence type="ECO:0000313" key="16">
    <source>
        <dbReference type="Proteomes" id="UP000197528"/>
    </source>
</evidence>
<comment type="subcellular location">
    <subcellularLocation>
        <location evidence="1 10">Cell outer membrane</location>
        <topology evidence="1 10">Multi-pass membrane protein</topology>
    </subcellularLocation>
</comment>
<dbReference type="AlphaFoldDB" id="A0A254PWV1"/>
<dbReference type="PANTHER" id="PTHR30069">
    <property type="entry name" value="TONB-DEPENDENT OUTER MEMBRANE RECEPTOR"/>
    <property type="match status" value="1"/>
</dbReference>
<feature type="domain" description="TonB-dependent receptor-like beta-barrel" evidence="13">
    <location>
        <begin position="243"/>
        <end position="697"/>
    </location>
</feature>
<evidence type="ECO:0000256" key="7">
    <source>
        <dbReference type="ARBA" id="ARBA00023136"/>
    </source>
</evidence>
<evidence type="ECO:0000256" key="9">
    <source>
        <dbReference type="ARBA" id="ARBA00023237"/>
    </source>
</evidence>
<comment type="caution">
    <text evidence="15">The sequence shown here is derived from an EMBL/GenBank/DDBJ whole genome shotgun (WGS) entry which is preliminary data.</text>
</comment>
<evidence type="ECO:0000256" key="2">
    <source>
        <dbReference type="ARBA" id="ARBA00009810"/>
    </source>
</evidence>
<dbReference type="Proteomes" id="UP000197528">
    <property type="component" value="Unassembled WGS sequence"/>
</dbReference>
<evidence type="ECO:0000256" key="5">
    <source>
        <dbReference type="ARBA" id="ARBA00022692"/>
    </source>
</evidence>
<dbReference type="InterPro" id="IPR037066">
    <property type="entry name" value="Plug_dom_sf"/>
</dbReference>